<dbReference type="RefSeq" id="WP_183372367.1">
    <property type="nucleotide sequence ID" value="NZ_BAABHL010000114.1"/>
</dbReference>
<dbReference type="PANTHER" id="PTHR11019">
    <property type="entry name" value="HTH-TYPE TRANSCRIPTIONAL REGULATOR NIMR"/>
    <property type="match status" value="1"/>
</dbReference>
<dbReference type="PANTHER" id="PTHR11019:SF199">
    <property type="entry name" value="HTH-TYPE TRANSCRIPTIONAL REGULATOR NIMR"/>
    <property type="match status" value="1"/>
</dbReference>
<dbReference type="PROSITE" id="PS01124">
    <property type="entry name" value="HTH_ARAC_FAMILY_2"/>
    <property type="match status" value="1"/>
</dbReference>
<keyword evidence="4" id="KW-0804">Transcription</keyword>
<dbReference type="EMBL" id="JACIFP010000001">
    <property type="protein sequence ID" value="MBB4137507.1"/>
    <property type="molecule type" value="Genomic_DNA"/>
</dbReference>
<dbReference type="GO" id="GO:0003700">
    <property type="term" value="F:DNA-binding transcription factor activity"/>
    <property type="evidence" value="ECO:0007669"/>
    <property type="project" value="InterPro"/>
</dbReference>
<dbReference type="AlphaFoldDB" id="A0A840FDG9"/>
<accession>A0A840FDG9</accession>
<dbReference type="InterPro" id="IPR009057">
    <property type="entry name" value="Homeodomain-like_sf"/>
</dbReference>
<gene>
    <name evidence="8" type="ORF">BKA16_004059</name>
</gene>
<keyword evidence="1" id="KW-0678">Repressor</keyword>
<evidence type="ECO:0000313" key="9">
    <source>
        <dbReference type="Proteomes" id="UP000551501"/>
    </source>
</evidence>
<evidence type="ECO:0000256" key="4">
    <source>
        <dbReference type="ARBA" id="ARBA00023163"/>
    </source>
</evidence>
<dbReference type="Pfam" id="PF12833">
    <property type="entry name" value="HTH_18"/>
    <property type="match status" value="1"/>
</dbReference>
<evidence type="ECO:0000313" key="8">
    <source>
        <dbReference type="EMBL" id="MBB4137507.1"/>
    </source>
</evidence>
<evidence type="ECO:0000256" key="1">
    <source>
        <dbReference type="ARBA" id="ARBA00022491"/>
    </source>
</evidence>
<dbReference type="InterPro" id="IPR018060">
    <property type="entry name" value="HTH_AraC"/>
</dbReference>
<dbReference type="SUPFAM" id="SSF46689">
    <property type="entry name" value="Homeodomain-like"/>
    <property type="match status" value="2"/>
</dbReference>
<keyword evidence="9" id="KW-1185">Reference proteome</keyword>
<comment type="caution">
    <text evidence="8">The sequence shown here is derived from an EMBL/GenBank/DDBJ whole genome shotgun (WGS) entry which is preliminary data.</text>
</comment>
<dbReference type="Gene3D" id="1.10.10.60">
    <property type="entry name" value="Homeodomain-like"/>
    <property type="match status" value="1"/>
</dbReference>
<evidence type="ECO:0000256" key="6">
    <source>
        <dbReference type="ARBA" id="ARBA00079449"/>
    </source>
</evidence>
<proteinExistence type="predicted"/>
<name>A0A840FDG9_9ACTN</name>
<keyword evidence="2" id="KW-0805">Transcription regulation</keyword>
<dbReference type="FunFam" id="1.10.10.60:FF:000132">
    <property type="entry name" value="AraC family transcriptional regulator"/>
    <property type="match status" value="1"/>
</dbReference>
<dbReference type="Proteomes" id="UP000551501">
    <property type="component" value="Unassembled WGS sequence"/>
</dbReference>
<evidence type="ECO:0000256" key="2">
    <source>
        <dbReference type="ARBA" id="ARBA00023015"/>
    </source>
</evidence>
<organism evidence="8 9">
    <name type="scientific">Gordonia humi</name>
    <dbReference type="NCBI Taxonomy" id="686429"/>
    <lineage>
        <taxon>Bacteria</taxon>
        <taxon>Bacillati</taxon>
        <taxon>Actinomycetota</taxon>
        <taxon>Actinomycetes</taxon>
        <taxon>Mycobacteriales</taxon>
        <taxon>Gordoniaceae</taxon>
        <taxon>Gordonia</taxon>
    </lineage>
</organism>
<sequence>MTARVSERPIEGPEPDLCGRAVPEGFLLTTTSESVWWHPTLEHRCSSRPHRHSEHVVMWPDVRSATITVSGELWPLSLGEGAWLPAGTLHSVNEANSALVCCTHIHPHAVEAEAGEPHTVTMNTALREMLLHLAHTGMERDRRLRAQQVCLEMIADEAQPPVRVPTPEDPRIRTLAEAIMADPADDSSLEDWAWRTSMSARTIARAFRAETGMTFTQWRTRVRMVAAVELLGVGMPVGLVAKRVGYATTSAFSAAFGRTMGRPPRHYQPTRV</sequence>
<reference evidence="8 9" key="1">
    <citation type="submission" date="2020-08" db="EMBL/GenBank/DDBJ databases">
        <title>Sequencing the genomes of 1000 actinobacteria strains.</title>
        <authorList>
            <person name="Klenk H.-P."/>
        </authorList>
    </citation>
    <scope>NUCLEOTIDE SEQUENCE [LARGE SCALE GENOMIC DNA]</scope>
    <source>
        <strain evidence="8 9">DSM 45298</strain>
    </source>
</reference>
<feature type="domain" description="HTH araC/xylS-type" evidence="7">
    <location>
        <begin position="173"/>
        <end position="270"/>
    </location>
</feature>
<keyword evidence="3 8" id="KW-0238">DNA-binding</keyword>
<evidence type="ECO:0000256" key="5">
    <source>
        <dbReference type="ARBA" id="ARBA00074140"/>
    </source>
</evidence>
<dbReference type="SMART" id="SM00342">
    <property type="entry name" value="HTH_ARAC"/>
    <property type="match status" value="1"/>
</dbReference>
<evidence type="ECO:0000256" key="3">
    <source>
        <dbReference type="ARBA" id="ARBA00023125"/>
    </source>
</evidence>
<dbReference type="GO" id="GO:0043565">
    <property type="term" value="F:sequence-specific DNA binding"/>
    <property type="evidence" value="ECO:0007669"/>
    <property type="project" value="InterPro"/>
</dbReference>
<evidence type="ECO:0000259" key="7">
    <source>
        <dbReference type="PROSITE" id="PS01124"/>
    </source>
</evidence>
<protein>
    <recommendedName>
        <fullName evidence="5">HTH-type transcriptional regulator RipA</fullName>
    </recommendedName>
    <alternativeName>
        <fullName evidence="6">Repressor of iron proteins A</fullName>
    </alternativeName>
</protein>